<feature type="compositionally biased region" description="Polar residues" evidence="1">
    <location>
        <begin position="43"/>
        <end position="57"/>
    </location>
</feature>
<feature type="region of interest" description="Disordered" evidence="1">
    <location>
        <begin position="1"/>
        <end position="57"/>
    </location>
</feature>
<name>A0A7S4HJH1_9STRA</name>
<evidence type="ECO:0000313" key="2">
    <source>
        <dbReference type="EMBL" id="CAE2201116.1"/>
    </source>
</evidence>
<proteinExistence type="predicted"/>
<reference evidence="2" key="1">
    <citation type="submission" date="2021-01" db="EMBL/GenBank/DDBJ databases">
        <authorList>
            <person name="Corre E."/>
            <person name="Pelletier E."/>
            <person name="Niang G."/>
            <person name="Scheremetjew M."/>
            <person name="Finn R."/>
            <person name="Kale V."/>
            <person name="Holt S."/>
            <person name="Cochrane G."/>
            <person name="Meng A."/>
            <person name="Brown T."/>
            <person name="Cohen L."/>
        </authorList>
    </citation>
    <scope>NUCLEOTIDE SEQUENCE</scope>
    <source>
        <strain evidence="2">Isolate 1302-5</strain>
    </source>
</reference>
<evidence type="ECO:0000256" key="1">
    <source>
        <dbReference type="SAM" id="MobiDB-lite"/>
    </source>
</evidence>
<accession>A0A7S4HJH1</accession>
<feature type="compositionally biased region" description="Low complexity" evidence="1">
    <location>
        <begin position="14"/>
        <end position="30"/>
    </location>
</feature>
<dbReference type="AlphaFoldDB" id="A0A7S4HJH1"/>
<organism evidence="2">
    <name type="scientific">Odontella aurita</name>
    <dbReference type="NCBI Taxonomy" id="265563"/>
    <lineage>
        <taxon>Eukaryota</taxon>
        <taxon>Sar</taxon>
        <taxon>Stramenopiles</taxon>
        <taxon>Ochrophyta</taxon>
        <taxon>Bacillariophyta</taxon>
        <taxon>Mediophyceae</taxon>
        <taxon>Biddulphiophycidae</taxon>
        <taxon>Eupodiscales</taxon>
        <taxon>Odontellaceae</taxon>
        <taxon>Odontella</taxon>
    </lineage>
</organism>
<feature type="region of interest" description="Disordered" evidence="1">
    <location>
        <begin position="122"/>
        <end position="143"/>
    </location>
</feature>
<sequence>MIPTENMMLALAHSPSSESASSSGKCRPGTPSGGRRRERSPSLVRSNFYPASTSTRNPLEIVRTSSSDAKRQFAEAGASSAEMTFLWLLVRERFLSKVKVGEGVAASTTVPVRPRAEGACPPLNGRRAHSHLPPLPQARCEWQ</sequence>
<gene>
    <name evidence="2" type="ORF">OAUR00152_LOCUS762</name>
</gene>
<protein>
    <submittedName>
        <fullName evidence="2">Uncharacterized protein</fullName>
    </submittedName>
</protein>
<dbReference type="EMBL" id="HBKQ01001085">
    <property type="protein sequence ID" value="CAE2201116.1"/>
    <property type="molecule type" value="Transcribed_RNA"/>
</dbReference>